<gene>
    <name evidence="2" type="ORF">HOLDEFILI_04165</name>
</gene>
<dbReference type="EMBL" id="ACCF01000262">
    <property type="protein sequence ID" value="EEF65703.1"/>
    <property type="molecule type" value="Genomic_DNA"/>
</dbReference>
<dbReference type="Gene3D" id="3.90.1200.10">
    <property type="match status" value="1"/>
</dbReference>
<dbReference type="InterPro" id="IPR011009">
    <property type="entry name" value="Kinase-like_dom_sf"/>
</dbReference>
<dbReference type="eggNOG" id="ENOG50338VR">
    <property type="taxonomic scope" value="Bacteria"/>
</dbReference>
<evidence type="ECO:0000313" key="2">
    <source>
        <dbReference type="EMBL" id="EEF65703.1"/>
    </source>
</evidence>
<reference evidence="2 3" key="1">
    <citation type="submission" date="2008-12" db="EMBL/GenBank/DDBJ databases">
        <authorList>
            <person name="Fulton L."/>
            <person name="Clifton S."/>
            <person name="Fulton B."/>
            <person name="Xu J."/>
            <person name="Minx P."/>
            <person name="Pepin K.H."/>
            <person name="Johnson M."/>
            <person name="Bhonagiri V."/>
            <person name="Nash W.E."/>
            <person name="Mardis E.R."/>
            <person name="Wilson R.K."/>
        </authorList>
    </citation>
    <scope>NUCLEOTIDE SEQUENCE [LARGE SCALE GENOMIC DNA]</scope>
    <source>
        <strain evidence="2 3">DSM 12042</strain>
    </source>
</reference>
<protein>
    <submittedName>
        <fullName evidence="2">Phosphotransferase enzyme family</fullName>
    </submittedName>
</protein>
<dbReference type="GO" id="GO:0016740">
    <property type="term" value="F:transferase activity"/>
    <property type="evidence" value="ECO:0007669"/>
    <property type="project" value="UniProtKB-KW"/>
</dbReference>
<evidence type="ECO:0000259" key="1">
    <source>
        <dbReference type="Pfam" id="PF01636"/>
    </source>
</evidence>
<feature type="domain" description="Aminoglycoside phosphotransferase" evidence="1">
    <location>
        <begin position="54"/>
        <end position="255"/>
    </location>
</feature>
<dbReference type="STRING" id="545696.HOLDEFILI_04165"/>
<organism evidence="2 3">
    <name type="scientific">Holdemania filiformis DSM 12042</name>
    <dbReference type="NCBI Taxonomy" id="545696"/>
    <lineage>
        <taxon>Bacteria</taxon>
        <taxon>Bacillati</taxon>
        <taxon>Bacillota</taxon>
        <taxon>Erysipelotrichia</taxon>
        <taxon>Erysipelotrichales</taxon>
        <taxon>Erysipelotrichaceae</taxon>
        <taxon>Holdemania</taxon>
    </lineage>
</organism>
<dbReference type="SUPFAM" id="SSF56112">
    <property type="entry name" value="Protein kinase-like (PK-like)"/>
    <property type="match status" value="1"/>
</dbReference>
<dbReference type="Pfam" id="PF01636">
    <property type="entry name" value="APH"/>
    <property type="match status" value="1"/>
</dbReference>
<sequence length="305" mass="34516">MREHSMETERLEKILRQWLPGEEPIIIEEIHSGISSHARKIMCGKTQGIFREIASEAQAKTEAEFTAVLAPQGIAPGLKLTKTQATYVQDQGQFYNFQEYLQLSPGKPRGVELAAHVGKTVARMQKVLFHKRMTLPVVPDRFALGQLKQKAQCRIAWFPTAVTAEHQAAIQRLLQDSLIINLREDQPIHGDLGLWNMLWITSGLRIIDFGEARLGDGYFDLAASLSSCIQNEPDHVLYPLMIEAFLNSYGDTYQAIDQPKLWAAIRFWLLRGVLAVISFQTPESWDALITTYLDLISELNIIFNP</sequence>
<name>B9YE91_9FIRM</name>
<dbReference type="HOGENOM" id="CLU_993192_0_0_9"/>
<evidence type="ECO:0000313" key="3">
    <source>
        <dbReference type="Proteomes" id="UP000005950"/>
    </source>
</evidence>
<reference evidence="2 3" key="2">
    <citation type="submission" date="2009-02" db="EMBL/GenBank/DDBJ databases">
        <title>Draft genome sequence of Holdemania filiformis DSM 12042.</title>
        <authorList>
            <person name="Sudarsanam P."/>
            <person name="Ley R."/>
            <person name="Guruge J."/>
            <person name="Turnbaugh P.J."/>
            <person name="Mahowald M."/>
            <person name="Liep D."/>
            <person name="Gordon J."/>
        </authorList>
    </citation>
    <scope>NUCLEOTIDE SEQUENCE [LARGE SCALE GENOMIC DNA]</scope>
    <source>
        <strain evidence="2 3">DSM 12042</strain>
    </source>
</reference>
<comment type="caution">
    <text evidence="2">The sequence shown here is derived from an EMBL/GenBank/DDBJ whole genome shotgun (WGS) entry which is preliminary data.</text>
</comment>
<dbReference type="Proteomes" id="UP000005950">
    <property type="component" value="Unassembled WGS sequence"/>
</dbReference>
<dbReference type="InterPro" id="IPR002575">
    <property type="entry name" value="Aminoglycoside_PTrfase"/>
</dbReference>
<keyword evidence="2" id="KW-0808">Transferase</keyword>
<dbReference type="AlphaFoldDB" id="B9YE91"/>
<accession>B9YE91</accession>
<proteinExistence type="predicted"/>
<dbReference type="OrthoDB" id="60975at2"/>